<feature type="compositionally biased region" description="Low complexity" evidence="5">
    <location>
        <begin position="676"/>
        <end position="698"/>
    </location>
</feature>
<dbReference type="GO" id="GO:0006886">
    <property type="term" value="P:intracellular protein transport"/>
    <property type="evidence" value="ECO:0007669"/>
    <property type="project" value="InterPro"/>
</dbReference>
<dbReference type="InterPro" id="IPR002553">
    <property type="entry name" value="Clathrin/coatomer_adapt-like_N"/>
</dbReference>
<keyword evidence="2" id="KW-0813">Transport</keyword>
<evidence type="ECO:0000256" key="2">
    <source>
        <dbReference type="ARBA" id="ARBA00022448"/>
    </source>
</evidence>
<sequence>MADIVPYHSSGASSRAHYALVRKVESASSTVEAERALLEEVHAIRARFAARALSLGKCKECLIILLYCANTSGRGSITPGRLAFGLPAAVNLAEAGSNVSEKRIGYLFCNEIMPRDHDMQLMLVNTLRKDLESREVPRIALALQNLISSPSMDVIPAVRTRLLDLMAHPSSIGQLREERVFEICASTLHSMTSRDGKERRDTRVPHDGALKRALLRTMSTLLTTDALKSARSDEVRGVLPDVRTTLQDAAAGSSKALTLEAFRLLSHIPTTLLATFLATPPESPPLHPLHTIKNLLSSREPSDHYVFLSCLRCLNPILWTGGNVQLQRPPPSDDDPFTGLEDTVVKVPDVPAALDQWEVEKVMTFLQSDDPSIRVLTLRILLRVDRNIVDGYFTQSLTASRSLPVNVALFAKREEAVLRLLEVARAMSFEPEEDGGACAGKIVVILDAVERPENDSSGSTETVMPRVLEDVLGRIREDSQQFQRDFIATFASSFVSNDSQSVILHGTEDSFSSYEDSLEEQPPASPNPKSHGGTLSLLFVALTCEYAHLLGNASIHGILRSLIALLDRCSSVFRHERIDGVDDVDESAGAMRETVVLAMMRLLVLCEPCQVPRDEILASVGRLEDEQRNGRNGSWLIVKRRSQLREYLEDTGKLSRLIPVHQAISLPEFALLLDGTSPSQRTKSPSQRSPSPSAISSIGDDSRSHASRSMSASKLRYTAYAPPTSPPPMRRGLHRTQTAGSTSSVSGTRSVRSDSIGASLSVSGGVHDEDEDGLARTVTAGELALAGGSDGFSTKGALKGFVHEDGSGEREARTPRSTTSRPRVHKVDELTRSADLISLDSPFLSEPEHFEMHKIEHPVPVPAPPTLTAQAVHQSPFSPGSALDGSVADSRESGNAGQRLSFEEAWNALDKTTGGVNSRGWCEAPMEEVVLRLQGLGFHMDVIPTDMAPFIGELKVLVGATTLESERRMDGGHGGAIMESVSASDLGYAAIRLKESEDEGCLWRMRCVNAELQILVSHALSDDAS</sequence>
<feature type="region of interest" description="Disordered" evidence="5">
    <location>
        <begin position="798"/>
        <end position="823"/>
    </location>
</feature>
<dbReference type="InterPro" id="IPR011989">
    <property type="entry name" value="ARM-like"/>
</dbReference>
<dbReference type="OrthoDB" id="29308at2759"/>
<dbReference type="GO" id="GO:0012505">
    <property type="term" value="C:endomembrane system"/>
    <property type="evidence" value="ECO:0007669"/>
    <property type="project" value="UniProtKB-SubCell"/>
</dbReference>
<evidence type="ECO:0000313" key="8">
    <source>
        <dbReference type="Proteomes" id="UP000294933"/>
    </source>
</evidence>
<dbReference type="STRING" id="50990.A0A4Y7Q1J7"/>
<dbReference type="Gene3D" id="1.25.10.10">
    <property type="entry name" value="Leucine-rich Repeat Variant"/>
    <property type="match status" value="2"/>
</dbReference>
<evidence type="ECO:0000256" key="4">
    <source>
        <dbReference type="ARBA" id="ARBA00023136"/>
    </source>
</evidence>
<keyword evidence="4" id="KW-0472">Membrane</keyword>
<proteinExistence type="predicted"/>
<feature type="domain" description="Clathrin/coatomer adaptor adaptin-like N-terminal" evidence="6">
    <location>
        <begin position="78"/>
        <end position="171"/>
    </location>
</feature>
<dbReference type="Pfam" id="PF01602">
    <property type="entry name" value="Adaptin_N"/>
    <property type="match status" value="1"/>
</dbReference>
<dbReference type="GO" id="GO:0016192">
    <property type="term" value="P:vesicle-mediated transport"/>
    <property type="evidence" value="ECO:0007669"/>
    <property type="project" value="InterPro"/>
</dbReference>
<evidence type="ECO:0000313" key="7">
    <source>
        <dbReference type="EMBL" id="TDL21032.1"/>
    </source>
</evidence>
<dbReference type="EMBL" id="ML170183">
    <property type="protein sequence ID" value="TDL21032.1"/>
    <property type="molecule type" value="Genomic_DNA"/>
</dbReference>
<dbReference type="GO" id="GO:0030117">
    <property type="term" value="C:membrane coat"/>
    <property type="evidence" value="ECO:0007669"/>
    <property type="project" value="InterPro"/>
</dbReference>
<feature type="compositionally biased region" description="Basic and acidic residues" evidence="5">
    <location>
        <begin position="801"/>
        <end position="814"/>
    </location>
</feature>
<dbReference type="InterPro" id="IPR016024">
    <property type="entry name" value="ARM-type_fold"/>
</dbReference>
<dbReference type="AlphaFoldDB" id="A0A4Y7Q1J7"/>
<keyword evidence="3" id="KW-0653">Protein transport</keyword>
<feature type="compositionally biased region" description="Low complexity" evidence="5">
    <location>
        <begin position="740"/>
        <end position="750"/>
    </location>
</feature>
<evidence type="ECO:0000256" key="5">
    <source>
        <dbReference type="SAM" id="MobiDB-lite"/>
    </source>
</evidence>
<dbReference type="SUPFAM" id="SSF48371">
    <property type="entry name" value="ARM repeat"/>
    <property type="match status" value="1"/>
</dbReference>
<protein>
    <submittedName>
        <fullName evidence="7">ARM repeat-containing protein</fullName>
    </submittedName>
</protein>
<evidence type="ECO:0000256" key="1">
    <source>
        <dbReference type="ARBA" id="ARBA00004308"/>
    </source>
</evidence>
<comment type="subcellular location">
    <subcellularLocation>
        <location evidence="1">Endomembrane system</location>
    </subcellularLocation>
</comment>
<organism evidence="7 8">
    <name type="scientific">Rickenella mellea</name>
    <dbReference type="NCBI Taxonomy" id="50990"/>
    <lineage>
        <taxon>Eukaryota</taxon>
        <taxon>Fungi</taxon>
        <taxon>Dikarya</taxon>
        <taxon>Basidiomycota</taxon>
        <taxon>Agaricomycotina</taxon>
        <taxon>Agaricomycetes</taxon>
        <taxon>Hymenochaetales</taxon>
        <taxon>Rickenellaceae</taxon>
        <taxon>Rickenella</taxon>
    </lineage>
</organism>
<accession>A0A4Y7Q1J7</accession>
<dbReference type="Proteomes" id="UP000294933">
    <property type="component" value="Unassembled WGS sequence"/>
</dbReference>
<name>A0A4Y7Q1J7_9AGAM</name>
<reference evidence="7 8" key="1">
    <citation type="submission" date="2018-06" db="EMBL/GenBank/DDBJ databases">
        <title>A transcriptomic atlas of mushroom development highlights an independent origin of complex multicellularity.</title>
        <authorList>
            <consortium name="DOE Joint Genome Institute"/>
            <person name="Krizsan K."/>
            <person name="Almasi E."/>
            <person name="Merenyi Z."/>
            <person name="Sahu N."/>
            <person name="Viragh M."/>
            <person name="Koszo T."/>
            <person name="Mondo S."/>
            <person name="Kiss B."/>
            <person name="Balint B."/>
            <person name="Kues U."/>
            <person name="Barry K."/>
            <person name="Hegedus J.C."/>
            <person name="Henrissat B."/>
            <person name="Johnson J."/>
            <person name="Lipzen A."/>
            <person name="Ohm R."/>
            <person name="Nagy I."/>
            <person name="Pangilinan J."/>
            <person name="Yan J."/>
            <person name="Xiong Y."/>
            <person name="Grigoriev I.V."/>
            <person name="Hibbett D.S."/>
            <person name="Nagy L.G."/>
        </authorList>
    </citation>
    <scope>NUCLEOTIDE SEQUENCE [LARGE SCALE GENOMIC DNA]</scope>
    <source>
        <strain evidence="7 8">SZMC22713</strain>
    </source>
</reference>
<evidence type="ECO:0000256" key="3">
    <source>
        <dbReference type="ARBA" id="ARBA00022927"/>
    </source>
</evidence>
<feature type="region of interest" description="Disordered" evidence="5">
    <location>
        <begin position="675"/>
        <end position="771"/>
    </location>
</feature>
<gene>
    <name evidence="7" type="ORF">BD410DRAFT_899101</name>
</gene>
<evidence type="ECO:0000259" key="6">
    <source>
        <dbReference type="Pfam" id="PF01602"/>
    </source>
</evidence>
<keyword evidence="8" id="KW-1185">Reference proteome</keyword>
<dbReference type="PANTHER" id="PTHR22780">
    <property type="entry name" value="ADAPTIN, ALPHA/GAMMA/EPSILON"/>
    <property type="match status" value="1"/>
</dbReference>
<dbReference type="InterPro" id="IPR050840">
    <property type="entry name" value="Adaptor_Complx_Large_Subunit"/>
</dbReference>
<feature type="region of interest" description="Disordered" evidence="5">
    <location>
        <begin position="873"/>
        <end position="897"/>
    </location>
</feature>
<dbReference type="VEuPathDB" id="FungiDB:BD410DRAFT_899101"/>
<feature type="compositionally biased region" description="Low complexity" evidence="5">
    <location>
        <begin position="707"/>
        <end position="722"/>
    </location>
</feature>